<dbReference type="WBParaSite" id="HCON_00184510-00001">
    <property type="protein sequence ID" value="HCON_00184510-00001"/>
    <property type="gene ID" value="HCON_00184510"/>
</dbReference>
<evidence type="ECO:0000313" key="2">
    <source>
        <dbReference type="Proteomes" id="UP000025227"/>
    </source>
</evidence>
<name>A0A7I4Z457_HAECO</name>
<evidence type="ECO:0000256" key="1">
    <source>
        <dbReference type="SAM" id="MobiDB-lite"/>
    </source>
</evidence>
<dbReference type="Proteomes" id="UP000025227">
    <property type="component" value="Unplaced"/>
</dbReference>
<keyword evidence="2" id="KW-1185">Reference proteome</keyword>
<proteinExistence type="predicted"/>
<protein>
    <submittedName>
        <fullName evidence="3">Pre-mRNA-splicing factor SLU7</fullName>
    </submittedName>
</protein>
<accession>A0A7I4Z457</accession>
<dbReference type="AlphaFoldDB" id="A0A7I4Z457"/>
<feature type="compositionally biased region" description="Polar residues" evidence="1">
    <location>
        <begin position="84"/>
        <end position="97"/>
    </location>
</feature>
<feature type="region of interest" description="Disordered" evidence="1">
    <location>
        <begin position="53"/>
        <end position="97"/>
    </location>
</feature>
<organism evidence="2 3">
    <name type="scientific">Haemonchus contortus</name>
    <name type="common">Barber pole worm</name>
    <dbReference type="NCBI Taxonomy" id="6289"/>
    <lineage>
        <taxon>Eukaryota</taxon>
        <taxon>Metazoa</taxon>
        <taxon>Ecdysozoa</taxon>
        <taxon>Nematoda</taxon>
        <taxon>Chromadorea</taxon>
        <taxon>Rhabditida</taxon>
        <taxon>Rhabditina</taxon>
        <taxon>Rhabditomorpha</taxon>
        <taxon>Strongyloidea</taxon>
        <taxon>Trichostrongylidae</taxon>
        <taxon>Haemonchus</taxon>
    </lineage>
</organism>
<reference evidence="3" key="1">
    <citation type="submission" date="2020-12" db="UniProtKB">
        <authorList>
            <consortium name="WormBaseParasite"/>
        </authorList>
    </citation>
    <scope>IDENTIFICATION</scope>
    <source>
        <strain evidence="3">MHco3</strain>
    </source>
</reference>
<feature type="compositionally biased region" description="Basic and acidic residues" evidence="1">
    <location>
        <begin position="61"/>
        <end position="83"/>
    </location>
</feature>
<sequence>MKAAASWYGGRVVVDEKKDRNKEELASQVLLQELDREEFRKAKRNKGLDNYALQNEQNLGDNKKAMSDVNSERCDCRKGESAKNKTFSKSNRGESTY</sequence>
<evidence type="ECO:0000313" key="3">
    <source>
        <dbReference type="WBParaSite" id="HCON_00184510-00001"/>
    </source>
</evidence>